<reference evidence="5" key="1">
    <citation type="submission" date="2020-04" db="EMBL/GenBank/DDBJ databases">
        <authorList>
            <person name="Zhang T."/>
        </authorList>
    </citation>
    <scope>NUCLEOTIDE SEQUENCE</scope>
    <source>
        <strain evidence="5">HKST-UBA12</strain>
    </source>
</reference>
<organism evidence="5 6">
    <name type="scientific">Candidatus Dojkabacteria bacterium</name>
    <dbReference type="NCBI Taxonomy" id="2099670"/>
    <lineage>
        <taxon>Bacteria</taxon>
        <taxon>Candidatus Dojkabacteria</taxon>
    </lineage>
</organism>
<dbReference type="SUPFAM" id="SSF52922">
    <property type="entry name" value="TK C-terminal domain-like"/>
    <property type="match status" value="1"/>
</dbReference>
<evidence type="ECO:0000313" key="5">
    <source>
        <dbReference type="EMBL" id="MCA9379272.1"/>
    </source>
</evidence>
<reference evidence="5" key="2">
    <citation type="journal article" date="2021" name="Microbiome">
        <title>Successional dynamics and alternative stable states in a saline activated sludge microbial community over 9 years.</title>
        <authorList>
            <person name="Wang Y."/>
            <person name="Ye J."/>
            <person name="Ju F."/>
            <person name="Liu L."/>
            <person name="Boyd J.A."/>
            <person name="Deng Y."/>
            <person name="Parks D.H."/>
            <person name="Jiang X."/>
            <person name="Yin X."/>
            <person name="Woodcroft B.J."/>
            <person name="Tyson G.W."/>
            <person name="Hugenholtz P."/>
            <person name="Polz M.F."/>
            <person name="Zhang T."/>
        </authorList>
    </citation>
    <scope>NUCLEOTIDE SEQUENCE</scope>
    <source>
        <strain evidence="5">HKST-UBA12</strain>
    </source>
</reference>
<dbReference type="InterPro" id="IPR005475">
    <property type="entry name" value="Transketolase-like_Pyr-bd"/>
</dbReference>
<dbReference type="InterPro" id="IPR051157">
    <property type="entry name" value="PDH/Transketolase"/>
</dbReference>
<evidence type="ECO:0000256" key="1">
    <source>
        <dbReference type="ARBA" id="ARBA00001964"/>
    </source>
</evidence>
<sequence>MANIKSIRDGFGDGLLEIGSENKLVVALTADLGESVRMSEFAGQFPERFIQVGIAEQNMAAVAAGMALEGLIPFIGSFASFQPMRSLDQIRTSIAMMGANVKVVSSHAGFSYAADGVQIQALEDIGIMRMLPGFTVMVPADADQAAEMAKLAAATSGPVYLRLGREKTQLLSSYPKINKDELKTKVGQAQLLRIGGDVAFITCGYMVGQCLAAAEELAGDGVHATVINMHTIKPIDREAIIDAAKHVGKIITVEEHQVTGGLGSAVAEVLAGEQIHIKFASIGVQDQFGDTAKTTLELWEKYGLGVGDIVKTAKSIL</sequence>
<dbReference type="InterPro" id="IPR033248">
    <property type="entry name" value="Transketolase_C"/>
</dbReference>
<dbReference type="AlphaFoldDB" id="A0A955I7F1"/>
<name>A0A955I7F1_9BACT</name>
<feature type="domain" description="Transketolase-like pyrimidine-binding" evidence="4">
    <location>
        <begin position="5"/>
        <end position="170"/>
    </location>
</feature>
<evidence type="ECO:0000256" key="2">
    <source>
        <dbReference type="ARBA" id="ARBA00007131"/>
    </source>
</evidence>
<comment type="similarity">
    <text evidence="2">Belongs to the transketolase family.</text>
</comment>
<dbReference type="SMART" id="SM00861">
    <property type="entry name" value="Transket_pyr"/>
    <property type="match status" value="1"/>
</dbReference>
<gene>
    <name evidence="5" type="ORF">KC640_02485</name>
</gene>
<comment type="cofactor">
    <cofactor evidence="1">
        <name>thiamine diphosphate</name>
        <dbReference type="ChEBI" id="CHEBI:58937"/>
    </cofactor>
</comment>
<dbReference type="SUPFAM" id="SSF52518">
    <property type="entry name" value="Thiamin diphosphate-binding fold (THDP-binding)"/>
    <property type="match status" value="1"/>
</dbReference>
<dbReference type="CDD" id="cd07033">
    <property type="entry name" value="TPP_PYR_DXS_TK_like"/>
    <property type="match status" value="1"/>
</dbReference>
<dbReference type="Pfam" id="PF02780">
    <property type="entry name" value="Transketolase_C"/>
    <property type="match status" value="1"/>
</dbReference>
<dbReference type="FunFam" id="3.40.50.970:FF:000129">
    <property type="entry name" value="Transketolase"/>
    <property type="match status" value="1"/>
</dbReference>
<protein>
    <submittedName>
        <fullName evidence="5">Transketolase family protein</fullName>
    </submittedName>
</protein>
<proteinExistence type="inferred from homology"/>
<dbReference type="InterPro" id="IPR009014">
    <property type="entry name" value="Transketo_C/PFOR_II"/>
</dbReference>
<keyword evidence="3" id="KW-0786">Thiamine pyrophosphate</keyword>
<dbReference type="InterPro" id="IPR029061">
    <property type="entry name" value="THDP-binding"/>
</dbReference>
<evidence type="ECO:0000256" key="3">
    <source>
        <dbReference type="ARBA" id="ARBA00023052"/>
    </source>
</evidence>
<accession>A0A955I7F1</accession>
<dbReference type="Pfam" id="PF02779">
    <property type="entry name" value="Transket_pyr"/>
    <property type="match status" value="1"/>
</dbReference>
<dbReference type="EMBL" id="JAGQLI010000126">
    <property type="protein sequence ID" value="MCA9379272.1"/>
    <property type="molecule type" value="Genomic_DNA"/>
</dbReference>
<evidence type="ECO:0000259" key="4">
    <source>
        <dbReference type="SMART" id="SM00861"/>
    </source>
</evidence>
<dbReference type="PANTHER" id="PTHR43825:SF1">
    <property type="entry name" value="TRANSKETOLASE-LIKE PYRIMIDINE-BINDING DOMAIN-CONTAINING PROTEIN"/>
    <property type="match status" value="1"/>
</dbReference>
<dbReference type="Gene3D" id="3.40.50.970">
    <property type="match status" value="1"/>
</dbReference>
<evidence type="ECO:0000313" key="6">
    <source>
        <dbReference type="Proteomes" id="UP000760819"/>
    </source>
</evidence>
<dbReference type="Proteomes" id="UP000760819">
    <property type="component" value="Unassembled WGS sequence"/>
</dbReference>
<dbReference type="Gene3D" id="3.40.50.920">
    <property type="match status" value="1"/>
</dbReference>
<dbReference type="PANTHER" id="PTHR43825">
    <property type="entry name" value="PYRUVATE DEHYDROGENASE E1 COMPONENT"/>
    <property type="match status" value="1"/>
</dbReference>
<comment type="caution">
    <text evidence="5">The sequence shown here is derived from an EMBL/GenBank/DDBJ whole genome shotgun (WGS) entry which is preliminary data.</text>
</comment>